<dbReference type="EMBL" id="OV170224">
    <property type="protein sequence ID" value="CAH0724000.1"/>
    <property type="molecule type" value="Genomic_DNA"/>
</dbReference>
<feature type="non-terminal residue" evidence="2">
    <location>
        <position position="183"/>
    </location>
</feature>
<evidence type="ECO:0000313" key="3">
    <source>
        <dbReference type="Proteomes" id="UP000838878"/>
    </source>
</evidence>
<dbReference type="Proteomes" id="UP000838878">
    <property type="component" value="Chromosome 4"/>
</dbReference>
<accession>A0A8J9VP76</accession>
<gene>
    <name evidence="2" type="ORF">BINO364_LOCUS9763</name>
</gene>
<reference evidence="2" key="1">
    <citation type="submission" date="2021-12" db="EMBL/GenBank/DDBJ databases">
        <authorList>
            <person name="Martin H S."/>
        </authorList>
    </citation>
    <scope>NUCLEOTIDE SEQUENCE</scope>
</reference>
<protein>
    <submittedName>
        <fullName evidence="2">Uncharacterized protein</fullName>
    </submittedName>
</protein>
<evidence type="ECO:0000313" key="2">
    <source>
        <dbReference type="EMBL" id="CAH0724000.1"/>
    </source>
</evidence>
<keyword evidence="3" id="KW-1185">Reference proteome</keyword>
<name>A0A8J9VP76_9NEOP</name>
<feature type="region of interest" description="Disordered" evidence="1">
    <location>
        <begin position="69"/>
        <end position="95"/>
    </location>
</feature>
<sequence>MLPEPPDIDTISDKEIDREGRLIKVSACADRAAAGERRGRGSRVRGAGWARAADAPRWWAATAARRARRAPWRRGMSSAPARPGPRARHGAGRARAPTHPLLRKEDLPQAHLLPPLLGSAVGAHRAGLRLRSVQFHSARTLRGASGDAMLRGGAEPNQESSGSLLVRAYTPQTEVLHGVSKAT</sequence>
<organism evidence="2 3">
    <name type="scientific">Brenthis ino</name>
    <name type="common">lesser marbled fritillary</name>
    <dbReference type="NCBI Taxonomy" id="405034"/>
    <lineage>
        <taxon>Eukaryota</taxon>
        <taxon>Metazoa</taxon>
        <taxon>Ecdysozoa</taxon>
        <taxon>Arthropoda</taxon>
        <taxon>Hexapoda</taxon>
        <taxon>Insecta</taxon>
        <taxon>Pterygota</taxon>
        <taxon>Neoptera</taxon>
        <taxon>Endopterygota</taxon>
        <taxon>Lepidoptera</taxon>
        <taxon>Glossata</taxon>
        <taxon>Ditrysia</taxon>
        <taxon>Papilionoidea</taxon>
        <taxon>Nymphalidae</taxon>
        <taxon>Heliconiinae</taxon>
        <taxon>Argynnini</taxon>
        <taxon>Brenthis</taxon>
    </lineage>
</organism>
<dbReference type="OrthoDB" id="242257at2759"/>
<dbReference type="AlphaFoldDB" id="A0A8J9VP76"/>
<evidence type="ECO:0000256" key="1">
    <source>
        <dbReference type="SAM" id="MobiDB-lite"/>
    </source>
</evidence>
<proteinExistence type="predicted"/>